<protein>
    <recommendedName>
        <fullName evidence="5">Methylenetetrahydrofolate reductase</fullName>
        <ecNumber evidence="5">1.5.1.54</ecNumber>
    </recommendedName>
</protein>
<keyword evidence="5 6" id="KW-0560">Oxidoreductase</keyword>
<keyword evidence="5" id="KW-0274">FAD</keyword>
<comment type="similarity">
    <text evidence="5">Belongs to the methylenetetrahydrofolate reductase family.</text>
</comment>
<keyword evidence="2" id="KW-0486">Methionine biosynthesis</keyword>
<evidence type="ECO:0000256" key="4">
    <source>
        <dbReference type="ARBA" id="ARBA00048628"/>
    </source>
</evidence>
<dbReference type="InterPro" id="IPR003171">
    <property type="entry name" value="Mehydrof_redctse-like"/>
</dbReference>
<comment type="pathway">
    <text evidence="3">Amino-acid biosynthesis; L-methionine biosynthesis via de novo pathway.</text>
</comment>
<sequence length="281" mass="31224">MHNPIFSLEVFPPKRDAPVGTIYDALDGLEGIKPDFISVTYGHGTHADRTATARIANTIRKEYQIPAVAHLTALYSDKERIDDALNLFEEAKVSGVLALRGDHLDGLEPVGVFDHASDLIAYIHERKPYLKIFAACYPEGHIESKSLDEDIEHLKTKVDAGATHLISQLFYDNENFYEFVDKARAAGIHAPIEAGIMPITSAKSVYAMAAKNRTKIPKYVVSLLDKWGDDLPSLRAAGVNYASQQITDLLANDVNGIHLYTMNRPANARRIWHNVESLFGR</sequence>
<evidence type="ECO:0000256" key="2">
    <source>
        <dbReference type="ARBA" id="ARBA00023167"/>
    </source>
</evidence>
<keyword evidence="7" id="KW-1185">Reference proteome</keyword>
<dbReference type="NCBIfam" id="TIGR00676">
    <property type="entry name" value="fadh2"/>
    <property type="match status" value="1"/>
</dbReference>
<comment type="pathway">
    <text evidence="5">One-carbon metabolism; tetrahydrofolate interconversion.</text>
</comment>
<evidence type="ECO:0000313" key="7">
    <source>
        <dbReference type="Proteomes" id="UP000700815"/>
    </source>
</evidence>
<dbReference type="InterPro" id="IPR004620">
    <property type="entry name" value="MTHF_reductase_bac"/>
</dbReference>
<dbReference type="PANTHER" id="PTHR45754">
    <property type="entry name" value="METHYLENETETRAHYDROFOLATE REDUCTASE"/>
    <property type="match status" value="1"/>
</dbReference>
<evidence type="ECO:0000313" key="6">
    <source>
        <dbReference type="EMBL" id="MBW3093457.1"/>
    </source>
</evidence>
<keyword evidence="5" id="KW-0285">Flavoprotein</keyword>
<dbReference type="PANTHER" id="PTHR45754:SF3">
    <property type="entry name" value="METHYLENETETRAHYDROFOLATE REDUCTASE (NADPH)"/>
    <property type="match status" value="1"/>
</dbReference>
<keyword evidence="1" id="KW-0028">Amino-acid biosynthesis</keyword>
<dbReference type="CDD" id="cd00537">
    <property type="entry name" value="MTHFR"/>
    <property type="match status" value="1"/>
</dbReference>
<dbReference type="EMBL" id="JAHBBH010000044">
    <property type="protein sequence ID" value="MBW3093457.1"/>
    <property type="molecule type" value="Genomic_DNA"/>
</dbReference>
<gene>
    <name evidence="6" type="primary">metF</name>
    <name evidence="6" type="ORF">KIH79_11105</name>
</gene>
<accession>A0ABS6WJL0</accession>
<comment type="caution">
    <text evidence="6">The sequence shown here is derived from an EMBL/GenBank/DDBJ whole genome shotgun (WGS) entry which is preliminary data.</text>
</comment>
<dbReference type="RefSeq" id="WP_219059430.1">
    <property type="nucleotide sequence ID" value="NZ_JAHBBH010000044.1"/>
</dbReference>
<name>A0ABS6WJL0_9BIFI</name>
<dbReference type="Proteomes" id="UP000700815">
    <property type="component" value="Unassembled WGS sequence"/>
</dbReference>
<reference evidence="6 7" key="1">
    <citation type="submission" date="2021-05" db="EMBL/GenBank/DDBJ databases">
        <title>Phylogenetic classification of ten novel species belonging to the genus Bifidobacterium comprising B. colchicus sp. nov., B. abeli sp. nov., B. bicoloris sp. nov., B. guerezis sp. nov., B. rosaliae sp. nov., B. santillanensis sp. nov., B. argentati sp. nov., B. amazzoni sp. nov., B. pluviali sp. nov., and B. pinnaculum sp. nov.</title>
        <authorList>
            <person name="Lugli G.A."/>
            <person name="Ruiz Garcia L."/>
            <person name="Margolles A."/>
            <person name="Ventura M."/>
        </authorList>
    </citation>
    <scope>NUCLEOTIDE SEQUENCE [LARGE SCALE GENOMIC DNA]</scope>
    <source>
        <strain evidence="6 7">82T10</strain>
    </source>
</reference>
<comment type="catalytic activity">
    <reaction evidence="4">
        <text>(6S)-5-methyl-5,6,7,8-tetrahydrofolate + NAD(+) = (6R)-5,10-methylene-5,6,7,8-tetrahydrofolate + NADH + H(+)</text>
        <dbReference type="Rhea" id="RHEA:19821"/>
        <dbReference type="ChEBI" id="CHEBI:15378"/>
        <dbReference type="ChEBI" id="CHEBI:15636"/>
        <dbReference type="ChEBI" id="CHEBI:18608"/>
        <dbReference type="ChEBI" id="CHEBI:57540"/>
        <dbReference type="ChEBI" id="CHEBI:57945"/>
        <dbReference type="EC" id="1.5.1.54"/>
    </reaction>
    <physiologicalReaction direction="right-to-left" evidence="4">
        <dbReference type="Rhea" id="RHEA:19823"/>
    </physiologicalReaction>
</comment>
<comment type="cofactor">
    <cofactor evidence="5">
        <name>FAD</name>
        <dbReference type="ChEBI" id="CHEBI:57692"/>
    </cofactor>
</comment>
<evidence type="ECO:0000256" key="5">
    <source>
        <dbReference type="RuleBase" id="RU003862"/>
    </source>
</evidence>
<dbReference type="Pfam" id="PF02219">
    <property type="entry name" value="MTHFR"/>
    <property type="match status" value="1"/>
</dbReference>
<evidence type="ECO:0000256" key="1">
    <source>
        <dbReference type="ARBA" id="ARBA00022605"/>
    </source>
</evidence>
<dbReference type="GO" id="GO:0004489">
    <property type="term" value="F:methylenetetrahydrofolate reductase [NAD(P)H] activity"/>
    <property type="evidence" value="ECO:0007669"/>
    <property type="project" value="UniProtKB-EC"/>
</dbReference>
<proteinExistence type="inferred from homology"/>
<evidence type="ECO:0000256" key="3">
    <source>
        <dbReference type="ARBA" id="ARBA00034478"/>
    </source>
</evidence>
<organism evidence="6 7">
    <name type="scientific">Bifidobacterium miconis</name>
    <dbReference type="NCBI Taxonomy" id="2834435"/>
    <lineage>
        <taxon>Bacteria</taxon>
        <taxon>Bacillati</taxon>
        <taxon>Actinomycetota</taxon>
        <taxon>Actinomycetes</taxon>
        <taxon>Bifidobacteriales</taxon>
        <taxon>Bifidobacteriaceae</taxon>
        <taxon>Bifidobacterium</taxon>
    </lineage>
</organism>
<dbReference type="EC" id="1.5.1.54" evidence="5"/>